<evidence type="ECO:0000256" key="2">
    <source>
        <dbReference type="ARBA" id="ARBA00009142"/>
    </source>
</evidence>
<feature type="transmembrane region" description="Helical" evidence="6">
    <location>
        <begin position="7"/>
        <end position="36"/>
    </location>
</feature>
<organism evidence="7 8">
    <name type="scientific">Megamonas hypermegale</name>
    <dbReference type="NCBI Taxonomy" id="158847"/>
    <lineage>
        <taxon>Bacteria</taxon>
        <taxon>Bacillati</taxon>
        <taxon>Bacillota</taxon>
        <taxon>Negativicutes</taxon>
        <taxon>Selenomonadales</taxon>
        <taxon>Selenomonadaceae</taxon>
        <taxon>Megamonas</taxon>
    </lineage>
</organism>
<dbReference type="STRING" id="1122216.GCA_000423385_01558"/>
<feature type="transmembrane region" description="Helical" evidence="6">
    <location>
        <begin position="238"/>
        <end position="255"/>
    </location>
</feature>
<comment type="subcellular location">
    <subcellularLocation>
        <location evidence="6">Cell membrane</location>
        <topology evidence="6">Multi-pass membrane protein</topology>
    </subcellularLocation>
    <subcellularLocation>
        <location evidence="1">Membrane</location>
        <topology evidence="1">Multi-pass membrane protein</topology>
    </subcellularLocation>
</comment>
<evidence type="ECO:0000313" key="8">
    <source>
        <dbReference type="Proteomes" id="UP000255234"/>
    </source>
</evidence>
<gene>
    <name evidence="7" type="ORF">NCTC10571_00326</name>
</gene>
<keyword evidence="5 6" id="KW-0472">Membrane</keyword>
<sequence>MIEILVLFVVGIGVGTFGTLIGIGGGLIMIPLFTFALTPSIFHSAPEIVGTSLFGVFLNALSGTYAYVKQHRVYFKAAIPFAIATLPGAILGSLVSDYFTGPTFSLSYGIFILIISAIMYWNSSNKKAIATNFDETLFIARKKLGIILSMFVGFISSIFGIGGGIIHVPVMIYALAFPPHMATATSHFVLAVSSFMGVTSHIFLNHIVWIPALAVGFGAVIGAQIGARLSKKTKPRSIILLLCISLFLLGIRMIVESNLLF</sequence>
<evidence type="ECO:0000256" key="1">
    <source>
        <dbReference type="ARBA" id="ARBA00004141"/>
    </source>
</evidence>
<dbReference type="PANTHER" id="PTHR43701:SF2">
    <property type="entry name" value="MEMBRANE TRANSPORTER PROTEIN YJNA-RELATED"/>
    <property type="match status" value="1"/>
</dbReference>
<dbReference type="EMBL" id="UGPP01000001">
    <property type="protein sequence ID" value="STY70212.1"/>
    <property type="molecule type" value="Genomic_DNA"/>
</dbReference>
<dbReference type="InterPro" id="IPR002781">
    <property type="entry name" value="TM_pro_TauE-like"/>
</dbReference>
<dbReference type="Pfam" id="PF01925">
    <property type="entry name" value="TauE"/>
    <property type="match status" value="1"/>
</dbReference>
<dbReference type="PANTHER" id="PTHR43701">
    <property type="entry name" value="MEMBRANE TRANSPORTER PROTEIN MJ0441-RELATED"/>
    <property type="match status" value="1"/>
</dbReference>
<evidence type="ECO:0000256" key="4">
    <source>
        <dbReference type="ARBA" id="ARBA00022989"/>
    </source>
</evidence>
<keyword evidence="6" id="KW-1003">Cell membrane</keyword>
<evidence type="ECO:0000256" key="5">
    <source>
        <dbReference type="ARBA" id="ARBA00023136"/>
    </source>
</evidence>
<dbReference type="InterPro" id="IPR051598">
    <property type="entry name" value="TSUP/Inactive_protease-like"/>
</dbReference>
<dbReference type="GeneID" id="62777680"/>
<feature type="transmembrane region" description="Helical" evidence="6">
    <location>
        <begin position="106"/>
        <end position="123"/>
    </location>
</feature>
<dbReference type="RefSeq" id="WP_008538989.1">
    <property type="nucleotide sequence ID" value="NZ_UGPP01000001.1"/>
</dbReference>
<proteinExistence type="inferred from homology"/>
<dbReference type="AlphaFoldDB" id="A0A378NPA4"/>
<keyword evidence="4 6" id="KW-1133">Transmembrane helix</keyword>
<comment type="similarity">
    <text evidence="2 6">Belongs to the 4-toluene sulfonate uptake permease (TSUP) (TC 2.A.102) family.</text>
</comment>
<feature type="transmembrane region" description="Helical" evidence="6">
    <location>
        <begin position="48"/>
        <end position="68"/>
    </location>
</feature>
<dbReference type="GO" id="GO:0005886">
    <property type="term" value="C:plasma membrane"/>
    <property type="evidence" value="ECO:0007669"/>
    <property type="project" value="UniProtKB-SubCell"/>
</dbReference>
<feature type="transmembrane region" description="Helical" evidence="6">
    <location>
        <begin position="144"/>
        <end position="176"/>
    </location>
</feature>
<feature type="transmembrane region" description="Helical" evidence="6">
    <location>
        <begin position="73"/>
        <end position="94"/>
    </location>
</feature>
<reference evidence="7 8" key="1">
    <citation type="submission" date="2018-06" db="EMBL/GenBank/DDBJ databases">
        <authorList>
            <consortium name="Pathogen Informatics"/>
            <person name="Doyle S."/>
        </authorList>
    </citation>
    <scope>NUCLEOTIDE SEQUENCE [LARGE SCALE GENOMIC DNA]</scope>
    <source>
        <strain evidence="7 8">NCTC10571</strain>
    </source>
</reference>
<evidence type="ECO:0000256" key="6">
    <source>
        <dbReference type="RuleBase" id="RU363041"/>
    </source>
</evidence>
<evidence type="ECO:0000256" key="3">
    <source>
        <dbReference type="ARBA" id="ARBA00022692"/>
    </source>
</evidence>
<keyword evidence="3 6" id="KW-0812">Transmembrane</keyword>
<name>A0A378NPA4_9FIRM</name>
<dbReference type="Proteomes" id="UP000255234">
    <property type="component" value="Unassembled WGS sequence"/>
</dbReference>
<protein>
    <recommendedName>
        <fullName evidence="6">Probable membrane transporter protein</fullName>
    </recommendedName>
</protein>
<feature type="transmembrane region" description="Helical" evidence="6">
    <location>
        <begin position="206"/>
        <end position="226"/>
    </location>
</feature>
<evidence type="ECO:0000313" key="7">
    <source>
        <dbReference type="EMBL" id="STY70212.1"/>
    </source>
</evidence>
<accession>A0A378NPA4</accession>